<dbReference type="SMART" id="SM00480">
    <property type="entry name" value="POL3Bc"/>
    <property type="match status" value="1"/>
</dbReference>
<evidence type="ECO:0000256" key="2">
    <source>
        <dbReference type="ARBA" id="ARBA00010752"/>
    </source>
</evidence>
<evidence type="ECO:0000256" key="3">
    <source>
        <dbReference type="ARBA" id="ARBA00021035"/>
    </source>
</evidence>
<evidence type="ECO:0000256" key="6">
    <source>
        <dbReference type="ARBA" id="ARBA00022695"/>
    </source>
</evidence>
<evidence type="ECO:0000256" key="1">
    <source>
        <dbReference type="ARBA" id="ARBA00004496"/>
    </source>
</evidence>
<evidence type="ECO:0000259" key="12">
    <source>
        <dbReference type="Pfam" id="PF00712"/>
    </source>
</evidence>
<evidence type="ECO:0000256" key="7">
    <source>
        <dbReference type="ARBA" id="ARBA00022705"/>
    </source>
</evidence>
<protein>
    <recommendedName>
        <fullName evidence="3">Beta sliding clamp</fullName>
    </recommendedName>
    <alternativeName>
        <fullName evidence="11">Beta-clamp processivity factor</fullName>
    </alternativeName>
    <alternativeName>
        <fullName evidence="10">DNA polymerase III beta sliding clamp subunit</fullName>
    </alternativeName>
</protein>
<evidence type="ECO:0000256" key="10">
    <source>
        <dbReference type="ARBA" id="ARBA00030988"/>
    </source>
</evidence>
<evidence type="ECO:0000256" key="4">
    <source>
        <dbReference type="ARBA" id="ARBA00022490"/>
    </source>
</evidence>
<dbReference type="Pfam" id="PF00712">
    <property type="entry name" value="DNA_pol3_beta"/>
    <property type="match status" value="1"/>
</dbReference>
<organism evidence="13">
    <name type="scientific">Candidatus Shikimatogenerans sp. Tduv</name>
    <dbReference type="NCBI Taxonomy" id="3158567"/>
    <lineage>
        <taxon>Bacteria</taxon>
        <taxon>Pseudomonadati</taxon>
        <taxon>Bacteroidota</taxon>
        <taxon>Flavobacteriia</taxon>
        <taxon>Flavobacteriales</taxon>
        <taxon>Candidatus Shikimatogenerans</taxon>
    </lineage>
</organism>
<dbReference type="EMBL" id="CP157894">
    <property type="protein sequence ID" value="XBT18438.1"/>
    <property type="molecule type" value="Genomic_DNA"/>
</dbReference>
<keyword evidence="6" id="KW-0548">Nucleotidyltransferase</keyword>
<evidence type="ECO:0000256" key="8">
    <source>
        <dbReference type="ARBA" id="ARBA00022932"/>
    </source>
</evidence>
<evidence type="ECO:0000256" key="9">
    <source>
        <dbReference type="ARBA" id="ARBA00023125"/>
    </source>
</evidence>
<dbReference type="GO" id="GO:0003677">
    <property type="term" value="F:DNA binding"/>
    <property type="evidence" value="ECO:0007669"/>
    <property type="project" value="UniProtKB-KW"/>
</dbReference>
<dbReference type="Gene3D" id="3.10.150.10">
    <property type="entry name" value="DNA Polymerase III, subunit A, domain 2"/>
    <property type="match status" value="1"/>
</dbReference>
<dbReference type="Gene3D" id="3.70.10.10">
    <property type="match status" value="1"/>
</dbReference>
<evidence type="ECO:0000256" key="11">
    <source>
        <dbReference type="ARBA" id="ARBA00033276"/>
    </source>
</evidence>
<sequence>MKININLYKLYKLIFPILFIENDYINNNILNNIKLIFKKNILLVKYTNLNIFLILKLKIKNPYKKKILISYKKIINILKYIKEDIILSIKNKYLKIKTEYGLYKINTLKYKYYPYFINFENNKNKKIIIPKKKILYIIKYLYFIKYKEKNYMNGIIIKIKKRYIKFYNTNNIILSYIKIDKLKYNFKKKYSFYIKKNIFNIMKNYIKKEDKNKNLIIYFNNKYIKFIYNPIELLIKYKKNNLNLNLLLKNNNKYKNKLTINKNLFIKSIRRILCNTKKYNIVLNLKKKNINIENTDNNFYSKEKIIGFYKGKKKKILIEAKNLIEVFNIIDTSSIELYIKNNYNFIFIKNTFLYKKNINLIILITPLKL</sequence>
<dbReference type="InterPro" id="IPR046938">
    <property type="entry name" value="DNA_clamp_sf"/>
</dbReference>
<keyword evidence="9" id="KW-0238">DNA-binding</keyword>
<dbReference type="InterPro" id="IPR001001">
    <property type="entry name" value="DNA_polIII_beta"/>
</dbReference>
<reference evidence="13" key="1">
    <citation type="submission" date="2024-06" db="EMBL/GenBank/DDBJ databases">
        <title>Diversity, functionality, and evolutionary history of bacterial symbionts in false click beetles (Coleoptera, Throscidae).</title>
        <authorList>
            <person name="Wierz J.C."/>
            <person name="Malm H."/>
            <person name="Kaltenpoth M."/>
            <person name="Engl T."/>
        </authorList>
    </citation>
    <scope>NUCLEOTIDE SEQUENCE</scope>
    <source>
        <strain evidence="13">Tduv</strain>
    </source>
</reference>
<proteinExistence type="inferred from homology"/>
<evidence type="ECO:0000256" key="5">
    <source>
        <dbReference type="ARBA" id="ARBA00022679"/>
    </source>
</evidence>
<dbReference type="AlphaFoldDB" id="A0AAU7QR85"/>
<dbReference type="GO" id="GO:0003887">
    <property type="term" value="F:DNA-directed DNA polymerase activity"/>
    <property type="evidence" value="ECO:0007669"/>
    <property type="project" value="UniProtKB-KW"/>
</dbReference>
<accession>A0AAU7QR85</accession>
<dbReference type="GO" id="GO:0005737">
    <property type="term" value="C:cytoplasm"/>
    <property type="evidence" value="ECO:0007669"/>
    <property type="project" value="UniProtKB-SubCell"/>
</dbReference>
<dbReference type="PANTHER" id="PTHR30478:SF0">
    <property type="entry name" value="BETA SLIDING CLAMP"/>
    <property type="match status" value="1"/>
</dbReference>
<comment type="similarity">
    <text evidence="2">Belongs to the beta sliding clamp family.</text>
</comment>
<comment type="subcellular location">
    <subcellularLocation>
        <location evidence="1">Cytoplasm</location>
    </subcellularLocation>
</comment>
<dbReference type="SUPFAM" id="SSF55979">
    <property type="entry name" value="DNA clamp"/>
    <property type="match status" value="2"/>
</dbReference>
<evidence type="ECO:0000313" key="13">
    <source>
        <dbReference type="EMBL" id="XBT18438.1"/>
    </source>
</evidence>
<feature type="domain" description="DNA polymerase III beta sliding clamp N-terminal" evidence="12">
    <location>
        <begin position="26"/>
        <end position="115"/>
    </location>
</feature>
<dbReference type="GO" id="GO:0006271">
    <property type="term" value="P:DNA strand elongation involved in DNA replication"/>
    <property type="evidence" value="ECO:0007669"/>
    <property type="project" value="TreeGrafter"/>
</dbReference>
<dbReference type="InterPro" id="IPR022634">
    <property type="entry name" value="DNA_polIII_beta_N"/>
</dbReference>
<keyword evidence="5" id="KW-0808">Transferase</keyword>
<dbReference type="GO" id="GO:0008408">
    <property type="term" value="F:3'-5' exonuclease activity"/>
    <property type="evidence" value="ECO:0007669"/>
    <property type="project" value="InterPro"/>
</dbReference>
<gene>
    <name evidence="13" type="ORF">ABNO50_00375</name>
</gene>
<keyword evidence="7" id="KW-0235">DNA replication</keyword>
<keyword evidence="8" id="KW-0239">DNA-directed DNA polymerase</keyword>
<dbReference type="PANTHER" id="PTHR30478">
    <property type="entry name" value="DNA POLYMERASE III SUBUNIT BETA"/>
    <property type="match status" value="1"/>
</dbReference>
<keyword evidence="4" id="KW-0963">Cytoplasm</keyword>
<dbReference type="GO" id="GO:0009360">
    <property type="term" value="C:DNA polymerase III complex"/>
    <property type="evidence" value="ECO:0007669"/>
    <property type="project" value="InterPro"/>
</dbReference>
<name>A0AAU7QR85_9FLAO</name>